<feature type="compositionally biased region" description="Polar residues" evidence="1">
    <location>
        <begin position="96"/>
        <end position="105"/>
    </location>
</feature>
<reference evidence="2" key="1">
    <citation type="submission" date="2022-07" db="EMBL/GenBank/DDBJ databases">
        <title>Phylogenomic reconstructions and comparative analyses of Kickxellomycotina fungi.</title>
        <authorList>
            <person name="Reynolds N.K."/>
            <person name="Stajich J.E."/>
            <person name="Barry K."/>
            <person name="Grigoriev I.V."/>
            <person name="Crous P."/>
            <person name="Smith M.E."/>
        </authorList>
    </citation>
    <scope>NUCLEOTIDE SEQUENCE</scope>
    <source>
        <strain evidence="2">NRRL 1565</strain>
    </source>
</reference>
<evidence type="ECO:0000256" key="1">
    <source>
        <dbReference type="SAM" id="MobiDB-lite"/>
    </source>
</evidence>
<name>A0A9W8HW86_9FUNG</name>
<protein>
    <submittedName>
        <fullName evidence="2">Uncharacterized protein</fullName>
    </submittedName>
</protein>
<feature type="region of interest" description="Disordered" evidence="1">
    <location>
        <begin position="1067"/>
        <end position="1092"/>
    </location>
</feature>
<proteinExistence type="predicted"/>
<evidence type="ECO:0000313" key="2">
    <source>
        <dbReference type="EMBL" id="KAJ2803296.1"/>
    </source>
</evidence>
<dbReference type="EMBL" id="JANBUO010000544">
    <property type="protein sequence ID" value="KAJ2803296.1"/>
    <property type="molecule type" value="Genomic_DNA"/>
</dbReference>
<gene>
    <name evidence="2" type="ORF">H4R20_002949</name>
</gene>
<organism evidence="2 3">
    <name type="scientific">Coemansia guatemalensis</name>
    <dbReference type="NCBI Taxonomy" id="2761395"/>
    <lineage>
        <taxon>Eukaryota</taxon>
        <taxon>Fungi</taxon>
        <taxon>Fungi incertae sedis</taxon>
        <taxon>Zoopagomycota</taxon>
        <taxon>Kickxellomycotina</taxon>
        <taxon>Kickxellomycetes</taxon>
        <taxon>Kickxellales</taxon>
        <taxon>Kickxellaceae</taxon>
        <taxon>Coemansia</taxon>
    </lineage>
</organism>
<feature type="compositionally biased region" description="Basic and acidic residues" evidence="1">
    <location>
        <begin position="417"/>
        <end position="430"/>
    </location>
</feature>
<evidence type="ECO:0000313" key="3">
    <source>
        <dbReference type="Proteomes" id="UP001140094"/>
    </source>
</evidence>
<dbReference type="Proteomes" id="UP001140094">
    <property type="component" value="Unassembled WGS sequence"/>
</dbReference>
<feature type="compositionally biased region" description="Acidic residues" evidence="1">
    <location>
        <begin position="338"/>
        <end position="364"/>
    </location>
</feature>
<feature type="region of interest" description="Disordered" evidence="1">
    <location>
        <begin position="93"/>
        <end position="142"/>
    </location>
</feature>
<feature type="compositionally biased region" description="Low complexity" evidence="1">
    <location>
        <begin position="316"/>
        <end position="326"/>
    </location>
</feature>
<feature type="compositionally biased region" description="Low complexity" evidence="1">
    <location>
        <begin position="431"/>
        <end position="462"/>
    </location>
</feature>
<comment type="caution">
    <text evidence="2">The sequence shown here is derived from an EMBL/GenBank/DDBJ whole genome shotgun (WGS) entry which is preliminary data.</text>
</comment>
<keyword evidence="3" id="KW-1185">Reference proteome</keyword>
<accession>A0A9W8HW86</accession>
<feature type="region of interest" description="Disordered" evidence="1">
    <location>
        <begin position="415"/>
        <end position="506"/>
    </location>
</feature>
<dbReference type="OrthoDB" id="5596318at2759"/>
<sequence length="1425" mass="149760">MIVAGSGEIHWNSSFLQQSESKNDNRAASADIDVHDIFYRALENLIDKALMQLSIVRFGFQQWIGVEQSPSGGTESTGRTSGMDATLLDEWELPLTPTSPDTSMASDEADVPSGNTSQKGSEEKADSTSPTPRSRHESKETPHVYTLHITIGSSQQGLLLQHNTSRASSLRPIGSTETDLTQGVCATSPNNEQDNDVNRLPPIAAAKVAPYGVSAKVISIPATNLGSVEQEAIDAWASIFGYPVSFLTEGKAQKQSKESSLVWITMAGADEPMLYPRCLVFLDMEETAAMFASTPNELDTHATVSVQNDAKALAAAESEQSLLENSTTGAIQRLPADEHEEKEDGEEGEEGEEGEYDEEGEISDSADTTLPYTAAPASEELDAIVSQLSAQTSRSLEQSFAAIRNTMSLFQAELQAEEEKEKEKRAKEEAAAAAAAAVVSSKEANPPVGSSGTTTSSKAATAPNGARKRQRSSSKSDGPNKARRKSNASAAPAGATETRDSKLDLSNDDVPLQALLAGTADLQPKSEPAALAPAAGLDEGKLDGAPGTDVANNTDADFEALFGDAGIDVGGIGLLENGETRNGDAVADGQGDIGLGFGQMNDDMGLGMGMNMGDSMDGGMGDLTSMFGVTDDDFNFFDSMPPSQQQQQQQPKAEGLAAPLPTVTEESMDVGIKSDLMFEDALGLGETGARDTTSVSAFAARDTEHQSTDVIDDLLDDDGMFDSFFGGTTTTADGGDGSTEVVVALPETSQPADDASVGMVAIGGVDGPASATATAGFEGTINEQPMGIHALSSPPGIASVLSTTETHVGAAETLGSSAMITDLATPASIRATPGQSTDILTPTPTSNPAHLPKGVVVVGDDGNTHSGAVPTPGAPHAQGEDVQLTVSRDGAGTEAATVQRRTDDATVQKAAAQKTRITAMRPKTYSSVNTAFDDVGKDSRSWLRDRPTPAQINDDSIDMQDVMEQGHQRVSLIERSLNPVSWIKRVSARQLQHQAMASRRGSETGTTGVPRSVRQMRSWLASYQARLSYTKDFAPRSVRAARASAADGAAAAAAEEEAILDAAEMQGGPEQAQLQPQHKEGGAGQNLQYPRLDRVRTTERATDTRQPSFISIISPRTTLAQRQRMSSGVQMPGSLAPSLDMDSLQLAASSSAAVHHAERTMVCATALTGSWVPLWLRVAGGAAELLAGQPLAAGLTWDAAFSALAGAARNSLAAAGGSHTYQTEIAPAQMDKADTGGPVAATNLGARIGGLLLGPERRQEVSAFEDDRTFADQHVPDTSLRVCSTGKELGKWISRLREDSDRWTAIVEMLADWAVHGTLLACVQGYEGCEAHYNSSKDQFATALLGSQKLSMAFESFWLDTHGTGRLEEGKRGRPAKDDAEQMDASGTLTLGRLVGLDSSSPAATAKYRGYVVKKRRVAPSSGGS</sequence>
<feature type="compositionally biased region" description="Polar residues" evidence="1">
    <location>
        <begin position="175"/>
        <end position="192"/>
    </location>
</feature>
<feature type="region of interest" description="Disordered" evidence="1">
    <location>
        <begin position="316"/>
        <end position="369"/>
    </location>
</feature>
<feature type="region of interest" description="Disordered" evidence="1">
    <location>
        <begin position="162"/>
        <end position="198"/>
    </location>
</feature>
<feature type="non-terminal residue" evidence="2">
    <location>
        <position position="1425"/>
    </location>
</feature>